<keyword evidence="4" id="KW-1185">Reference proteome</keyword>
<dbReference type="RefSeq" id="WP_154505064.1">
    <property type="nucleotide sequence ID" value="NZ_VUMN01000021.1"/>
</dbReference>
<dbReference type="InterPro" id="IPR003346">
    <property type="entry name" value="Transposase_20"/>
</dbReference>
<dbReference type="GO" id="GO:0004803">
    <property type="term" value="F:transposase activity"/>
    <property type="evidence" value="ECO:0007669"/>
    <property type="project" value="InterPro"/>
</dbReference>
<evidence type="ECO:0000259" key="1">
    <source>
        <dbReference type="Pfam" id="PF01548"/>
    </source>
</evidence>
<dbReference type="AlphaFoldDB" id="A0A7X2NT13"/>
<dbReference type="PANTHER" id="PTHR33055">
    <property type="entry name" value="TRANSPOSASE FOR INSERTION SEQUENCE ELEMENT IS1111A"/>
    <property type="match status" value="1"/>
</dbReference>
<evidence type="ECO:0000313" key="4">
    <source>
        <dbReference type="Proteomes" id="UP000461880"/>
    </source>
</evidence>
<dbReference type="InterPro" id="IPR002525">
    <property type="entry name" value="Transp_IS110-like_N"/>
</dbReference>
<sequence>MIAYVGIDAHTTNYTLSTYLEGSAAPVNTNAYSPSVSNIVNYCKGIRKKIGNDTEIIVGYEAGCLGFKLKRDLEEKGLTVKILAPASITGTEINRRRRKKTDKRDAEAIARSLKNHEYSEVYTPDEEDESVRDFIRMQQDHKKQLKVIKQQICAFTTRHGYKFTDGKNYWTKKHMKWLKELSLEGVNKETLDSYLLSYETVSDRIEQMNKRIEEIAESDKYREAVHKLICFKSVKVLTALAVIVEIGDFTRFVKAKNFAAFLGLVAGELSSSGDQNQTGITKQGNTFLRKLLVECAQSFSRASSGKSEALKKRQEGNAPEVIAYADRANERLRKRYMRLVLHNRKNHNKATVAIARELACFIWGMMTGNIHTVLA</sequence>
<feature type="domain" description="Transposase IS110-like N-terminal" evidence="1">
    <location>
        <begin position="52"/>
        <end position="154"/>
    </location>
</feature>
<comment type="caution">
    <text evidence="3">The sequence shown here is derived from an EMBL/GenBank/DDBJ whole genome shotgun (WGS) entry which is preliminary data.</text>
</comment>
<evidence type="ECO:0000259" key="2">
    <source>
        <dbReference type="Pfam" id="PF02371"/>
    </source>
</evidence>
<dbReference type="Pfam" id="PF01548">
    <property type="entry name" value="DEDD_Tnp_IS110"/>
    <property type="match status" value="1"/>
</dbReference>
<dbReference type="NCBIfam" id="NF033542">
    <property type="entry name" value="transpos_IS110"/>
    <property type="match status" value="1"/>
</dbReference>
<evidence type="ECO:0000313" key="3">
    <source>
        <dbReference type="EMBL" id="MSS59005.1"/>
    </source>
</evidence>
<organism evidence="3 4">
    <name type="scientific">Stecheria intestinalis</name>
    <dbReference type="NCBI Taxonomy" id="2606630"/>
    <lineage>
        <taxon>Bacteria</taxon>
        <taxon>Bacillati</taxon>
        <taxon>Bacillota</taxon>
        <taxon>Erysipelotrichia</taxon>
        <taxon>Erysipelotrichales</taxon>
        <taxon>Erysipelotrichaceae</taxon>
        <taxon>Stecheria</taxon>
    </lineage>
</organism>
<gene>
    <name evidence="3" type="ORF">FYJ51_08815</name>
</gene>
<protein>
    <submittedName>
        <fullName evidence="3">IS110 family transposase</fullName>
    </submittedName>
</protein>
<dbReference type="InterPro" id="IPR047650">
    <property type="entry name" value="Transpos_IS110"/>
</dbReference>
<dbReference type="GO" id="GO:0003677">
    <property type="term" value="F:DNA binding"/>
    <property type="evidence" value="ECO:0007669"/>
    <property type="project" value="InterPro"/>
</dbReference>
<dbReference type="GO" id="GO:0006313">
    <property type="term" value="P:DNA transposition"/>
    <property type="evidence" value="ECO:0007669"/>
    <property type="project" value="InterPro"/>
</dbReference>
<proteinExistence type="predicted"/>
<accession>A0A7X2NT13</accession>
<feature type="domain" description="Transposase IS116/IS110/IS902 C-terminal" evidence="2">
    <location>
        <begin position="233"/>
        <end position="303"/>
    </location>
</feature>
<name>A0A7X2NT13_9FIRM</name>
<reference evidence="3 4" key="1">
    <citation type="submission" date="2019-08" db="EMBL/GenBank/DDBJ databases">
        <title>In-depth cultivation of the pig gut microbiome towards novel bacterial diversity and tailored functional studies.</title>
        <authorList>
            <person name="Wylensek D."/>
            <person name="Hitch T.C.A."/>
            <person name="Clavel T."/>
        </authorList>
    </citation>
    <scope>NUCLEOTIDE SEQUENCE [LARGE SCALE GENOMIC DNA]</scope>
    <source>
        <strain evidence="3 4">Oil+RF-744-GAM-WT-6</strain>
    </source>
</reference>
<dbReference type="Proteomes" id="UP000461880">
    <property type="component" value="Unassembled WGS sequence"/>
</dbReference>
<dbReference type="Pfam" id="PF02371">
    <property type="entry name" value="Transposase_20"/>
    <property type="match status" value="1"/>
</dbReference>
<dbReference type="EMBL" id="VUMN01000021">
    <property type="protein sequence ID" value="MSS59005.1"/>
    <property type="molecule type" value="Genomic_DNA"/>
</dbReference>